<dbReference type="PROSITE" id="PS50102">
    <property type="entry name" value="RRM"/>
    <property type="match status" value="1"/>
</dbReference>
<dbReference type="Gene3D" id="3.30.70.330">
    <property type="match status" value="1"/>
</dbReference>
<keyword evidence="8" id="KW-0810">Translation regulation</keyword>
<evidence type="ECO:0000256" key="2">
    <source>
        <dbReference type="ARBA" id="ARBA00004496"/>
    </source>
</evidence>
<comment type="subcellular location">
    <subcellularLocation>
        <location evidence="2">Cytoplasm</location>
    </subcellularLocation>
    <subcellularLocation>
        <location evidence="1">Nucleus</location>
    </subcellularLocation>
</comment>
<evidence type="ECO:0000256" key="10">
    <source>
        <dbReference type="ARBA" id="ARBA00023161"/>
    </source>
</evidence>
<dbReference type="AlphaFoldDB" id="A0A0D3CRM1"/>
<sequence>YHWRKYLIGRRRRSFRPKHTNCFCSRKKTARDSIRHLTVAAEVMANIESEAIDFEPEEDDLMDEEEAGAADVSPRAAGHPRLRSAIAGANGDSTDRKTKGRGFREERDSDRQRRLSSRDFESLGSDGGPGPQRSIEGWIILVTGVHEEAQEDDLSNAFGDFGEIKSLHLNLDRRTGFVKGYALVEYEKSEEAQNAIKAMNGAELLTQNVSVDWAFSSGPNAGSYRRKNLRSGRSQRSRSPRRRF</sequence>
<dbReference type="Proteomes" id="UP000032141">
    <property type="component" value="Chromosome C6"/>
</dbReference>
<keyword evidence="11" id="KW-0508">mRNA splicing</keyword>
<keyword evidence="9 14" id="KW-0694">RNA-binding</keyword>
<dbReference type="GO" id="GO:0005737">
    <property type="term" value="C:cytoplasm"/>
    <property type="evidence" value="ECO:0007669"/>
    <property type="project" value="UniProtKB-SubCell"/>
</dbReference>
<dbReference type="OMA" id="ENIMDAF"/>
<dbReference type="SMART" id="SM00360">
    <property type="entry name" value="RRM"/>
    <property type="match status" value="1"/>
</dbReference>
<evidence type="ECO:0000256" key="12">
    <source>
        <dbReference type="ARBA" id="ARBA00023242"/>
    </source>
</evidence>
<organism evidence="17 18">
    <name type="scientific">Brassica oleracea var. oleracea</name>
    <dbReference type="NCBI Taxonomy" id="109376"/>
    <lineage>
        <taxon>Eukaryota</taxon>
        <taxon>Viridiplantae</taxon>
        <taxon>Streptophyta</taxon>
        <taxon>Embryophyta</taxon>
        <taxon>Tracheophyta</taxon>
        <taxon>Spermatophyta</taxon>
        <taxon>Magnoliopsida</taxon>
        <taxon>eudicotyledons</taxon>
        <taxon>Gunneridae</taxon>
        <taxon>Pentapetalae</taxon>
        <taxon>rosids</taxon>
        <taxon>malvids</taxon>
        <taxon>Brassicales</taxon>
        <taxon>Brassicaceae</taxon>
        <taxon>Brassiceae</taxon>
        <taxon>Brassica</taxon>
    </lineage>
</organism>
<evidence type="ECO:0000313" key="18">
    <source>
        <dbReference type="Proteomes" id="UP000032141"/>
    </source>
</evidence>
<keyword evidence="12" id="KW-0539">Nucleus</keyword>
<comment type="similarity">
    <text evidence="3">Belongs to the RBM8A family.</text>
</comment>
<feature type="domain" description="RRM" evidence="16">
    <location>
        <begin position="138"/>
        <end position="216"/>
    </location>
</feature>
<evidence type="ECO:0000256" key="13">
    <source>
        <dbReference type="ARBA" id="ARBA00077711"/>
    </source>
</evidence>
<dbReference type="GO" id="GO:0051028">
    <property type="term" value="P:mRNA transport"/>
    <property type="evidence" value="ECO:0007669"/>
    <property type="project" value="UniProtKB-KW"/>
</dbReference>
<dbReference type="InterPro" id="IPR033744">
    <property type="entry name" value="RRM_RBM8"/>
</dbReference>
<dbReference type="EnsemblPlants" id="Bo6g042610.1">
    <property type="protein sequence ID" value="Bo6g042610.1"/>
    <property type="gene ID" value="Bo6g042610"/>
</dbReference>
<evidence type="ECO:0000256" key="1">
    <source>
        <dbReference type="ARBA" id="ARBA00004123"/>
    </source>
</evidence>
<accession>A0A0D3CRM1</accession>
<reference evidence="17 18" key="1">
    <citation type="journal article" date="2014" name="Genome Biol.">
        <title>Transcriptome and methylome profiling reveals relics of genome dominance in the mesopolyploid Brassica oleracea.</title>
        <authorList>
            <person name="Parkin I.A."/>
            <person name="Koh C."/>
            <person name="Tang H."/>
            <person name="Robinson S.J."/>
            <person name="Kagale S."/>
            <person name="Clarke W.E."/>
            <person name="Town C.D."/>
            <person name="Nixon J."/>
            <person name="Krishnakumar V."/>
            <person name="Bidwell S.L."/>
            <person name="Denoeud F."/>
            <person name="Belcram H."/>
            <person name="Links M.G."/>
            <person name="Just J."/>
            <person name="Clarke C."/>
            <person name="Bender T."/>
            <person name="Huebert T."/>
            <person name="Mason A.S."/>
            <person name="Pires J.C."/>
            <person name="Barker G."/>
            <person name="Moore J."/>
            <person name="Walley P.G."/>
            <person name="Manoli S."/>
            <person name="Batley J."/>
            <person name="Edwards D."/>
            <person name="Nelson M.N."/>
            <person name="Wang X."/>
            <person name="Paterson A.H."/>
            <person name="King G."/>
            <person name="Bancroft I."/>
            <person name="Chalhoub B."/>
            <person name="Sharpe A.G."/>
        </authorList>
    </citation>
    <scope>NUCLEOTIDE SEQUENCE</scope>
    <source>
        <strain evidence="17 18">cv. TO1000</strain>
    </source>
</reference>
<dbReference type="InterPro" id="IPR000504">
    <property type="entry name" value="RRM_dom"/>
</dbReference>
<feature type="region of interest" description="Disordered" evidence="15">
    <location>
        <begin position="224"/>
        <end position="244"/>
    </location>
</feature>
<keyword evidence="7" id="KW-0509">mRNA transport</keyword>
<reference evidence="17" key="2">
    <citation type="submission" date="2015-03" db="UniProtKB">
        <authorList>
            <consortium name="EnsemblPlants"/>
        </authorList>
    </citation>
    <scope>IDENTIFICATION</scope>
</reference>
<proteinExistence type="inferred from homology"/>
<dbReference type="Pfam" id="PF00076">
    <property type="entry name" value="RRM_1"/>
    <property type="match status" value="1"/>
</dbReference>
<feature type="region of interest" description="Disordered" evidence="15">
    <location>
        <begin position="58"/>
        <end position="134"/>
    </location>
</feature>
<evidence type="ECO:0000256" key="6">
    <source>
        <dbReference type="ARBA" id="ARBA00022664"/>
    </source>
</evidence>
<dbReference type="GO" id="GO:0006397">
    <property type="term" value="P:mRNA processing"/>
    <property type="evidence" value="ECO:0007669"/>
    <property type="project" value="UniProtKB-KW"/>
</dbReference>
<keyword evidence="18" id="KW-1185">Reference proteome</keyword>
<evidence type="ECO:0000256" key="11">
    <source>
        <dbReference type="ARBA" id="ARBA00023187"/>
    </source>
</evidence>
<dbReference type="GO" id="GO:0006417">
    <property type="term" value="P:regulation of translation"/>
    <property type="evidence" value="ECO:0007669"/>
    <property type="project" value="UniProtKB-KW"/>
</dbReference>
<evidence type="ECO:0000313" key="17">
    <source>
        <dbReference type="EnsemblPlants" id="Bo6g042610.1"/>
    </source>
</evidence>
<evidence type="ECO:0000256" key="15">
    <source>
        <dbReference type="SAM" id="MobiDB-lite"/>
    </source>
</evidence>
<dbReference type="PRINTS" id="PR01738">
    <property type="entry name" value="RNABINDINGM8"/>
</dbReference>
<evidence type="ECO:0000259" key="16">
    <source>
        <dbReference type="PROSITE" id="PS50102"/>
    </source>
</evidence>
<keyword evidence="10" id="KW-0866">Nonsense-mediated mRNA decay</keyword>
<evidence type="ECO:0000256" key="14">
    <source>
        <dbReference type="PROSITE-ProRule" id="PRU00176"/>
    </source>
</evidence>
<dbReference type="FunFam" id="3.30.70.330:FF:000525">
    <property type="entry name" value="RNA-binding protein 8A"/>
    <property type="match status" value="1"/>
</dbReference>
<dbReference type="Gramene" id="Bo6g042610.1">
    <property type="protein sequence ID" value="Bo6g042610.1"/>
    <property type="gene ID" value="Bo6g042610"/>
</dbReference>
<keyword evidence="6" id="KW-0507">mRNA processing</keyword>
<name>A0A0D3CRM1_BRAOL</name>
<dbReference type="HOGENOM" id="CLU_012062_18_1_1"/>
<dbReference type="GO" id="GO:0008380">
    <property type="term" value="P:RNA splicing"/>
    <property type="evidence" value="ECO:0007669"/>
    <property type="project" value="UniProtKB-KW"/>
</dbReference>
<dbReference type="InterPro" id="IPR008111">
    <property type="entry name" value="RNA-bd_8"/>
</dbReference>
<dbReference type="InterPro" id="IPR035979">
    <property type="entry name" value="RBD_domain_sf"/>
</dbReference>
<dbReference type="CDD" id="cd12324">
    <property type="entry name" value="RRM_RBM8"/>
    <property type="match status" value="1"/>
</dbReference>
<evidence type="ECO:0000256" key="8">
    <source>
        <dbReference type="ARBA" id="ARBA00022845"/>
    </source>
</evidence>
<dbReference type="GO" id="GO:0000184">
    <property type="term" value="P:nuclear-transcribed mRNA catabolic process, nonsense-mediated decay"/>
    <property type="evidence" value="ECO:0007669"/>
    <property type="project" value="UniProtKB-KW"/>
</dbReference>
<dbReference type="GO" id="GO:0005634">
    <property type="term" value="C:nucleus"/>
    <property type="evidence" value="ECO:0007669"/>
    <property type="project" value="UniProtKB-SubCell"/>
</dbReference>
<protein>
    <recommendedName>
        <fullName evidence="13">RNA-binding protein 8A</fullName>
    </recommendedName>
</protein>
<dbReference type="eggNOG" id="KOG0130">
    <property type="taxonomic scope" value="Eukaryota"/>
</dbReference>
<keyword evidence="5" id="KW-0963">Cytoplasm</keyword>
<evidence type="ECO:0000256" key="9">
    <source>
        <dbReference type="ARBA" id="ARBA00022884"/>
    </source>
</evidence>
<dbReference type="InterPro" id="IPR012677">
    <property type="entry name" value="Nucleotide-bd_a/b_plait_sf"/>
</dbReference>
<feature type="compositionally biased region" description="Basic and acidic residues" evidence="15">
    <location>
        <begin position="93"/>
        <end position="121"/>
    </location>
</feature>
<dbReference type="SUPFAM" id="SSF54928">
    <property type="entry name" value="RNA-binding domain, RBD"/>
    <property type="match status" value="1"/>
</dbReference>
<evidence type="ECO:0000256" key="4">
    <source>
        <dbReference type="ARBA" id="ARBA00022448"/>
    </source>
</evidence>
<evidence type="ECO:0000256" key="3">
    <source>
        <dbReference type="ARBA" id="ARBA00007987"/>
    </source>
</evidence>
<evidence type="ECO:0000256" key="7">
    <source>
        <dbReference type="ARBA" id="ARBA00022816"/>
    </source>
</evidence>
<dbReference type="STRING" id="109376.A0A0D3CRM1"/>
<dbReference type="PANTHER" id="PTHR45894">
    <property type="entry name" value="RNA-BINDING PROTEIN 8A"/>
    <property type="match status" value="1"/>
</dbReference>
<keyword evidence="4" id="KW-0813">Transport</keyword>
<dbReference type="GO" id="GO:0003729">
    <property type="term" value="F:mRNA binding"/>
    <property type="evidence" value="ECO:0007669"/>
    <property type="project" value="InterPro"/>
</dbReference>
<feature type="compositionally biased region" description="Acidic residues" evidence="15">
    <location>
        <begin position="58"/>
        <end position="68"/>
    </location>
</feature>
<evidence type="ECO:0000256" key="5">
    <source>
        <dbReference type="ARBA" id="ARBA00022490"/>
    </source>
</evidence>